<dbReference type="InterPro" id="IPR018819">
    <property type="entry name" value="Nur1/Mug154"/>
</dbReference>
<dbReference type="GO" id="GO:0031965">
    <property type="term" value="C:nuclear membrane"/>
    <property type="evidence" value="ECO:0007669"/>
    <property type="project" value="UniProtKB-SubCell"/>
</dbReference>
<dbReference type="PANTHER" id="PTHR28293">
    <property type="entry name" value="NUCLEAR RIM PROTEIN 1"/>
    <property type="match status" value="1"/>
</dbReference>
<dbReference type="OrthoDB" id="3363151at2759"/>
<dbReference type="HOGENOM" id="CLU_033252_1_0_1"/>
<dbReference type="GO" id="GO:0007096">
    <property type="term" value="P:regulation of exit from mitosis"/>
    <property type="evidence" value="ECO:0007669"/>
    <property type="project" value="EnsemblFungi"/>
</dbReference>
<dbReference type="KEGG" id="ncs:NCAS_0B05810"/>
<evidence type="ECO:0000313" key="10">
    <source>
        <dbReference type="Proteomes" id="UP000001640"/>
    </source>
</evidence>
<evidence type="ECO:0000256" key="1">
    <source>
        <dbReference type="ARBA" id="ARBA00004232"/>
    </source>
</evidence>
<sequence>MSFCLSKANTIPINRANSCFDPVDNQHSERDDDGEYTGRFSKIRWLYSLLTSSPSDLLLILHEKLELIDWDTKSETVARPLGNILTFSFFLIRFLQDTLIFPNYHKIFRNSDAFDLSKSGTIKKYEFLEQYALPTNRGKTELSSFWYLTVLKNLSYLFRIGLFLLAILNVYLAYIFFWGNYKVYSIFRNKSDLSLKSPHLTKHSLKVLTDDSYFIENAIQGSLWGLIKCYIFHHSSFENENRNENDQDVYLQLRRWVPSEFITTLFVSFSPLCLVFLYLSVVSFITIVPVIFHQVFLHYLILNCYKYALRDNAIISEVTMDEYVTNYVTPKNSVKYQDVLVDSTPDGAGYVQFSPALSSIRSPIFKTHSLKGEVINERFDYNKNEFEDFDNGINEKTHNIIRTPHLSRFSGK</sequence>
<keyword evidence="6 8" id="KW-0472">Membrane</keyword>
<dbReference type="FunCoup" id="G0V9P8">
    <property type="interactions" value="44"/>
</dbReference>
<name>G0V9P8_NAUCA</name>
<feature type="transmembrane region" description="Helical" evidence="8">
    <location>
        <begin position="156"/>
        <end position="178"/>
    </location>
</feature>
<evidence type="ECO:0000256" key="8">
    <source>
        <dbReference type="SAM" id="Phobius"/>
    </source>
</evidence>
<evidence type="ECO:0000256" key="7">
    <source>
        <dbReference type="ARBA" id="ARBA00024979"/>
    </source>
</evidence>
<dbReference type="AlphaFoldDB" id="G0V9P8"/>
<protein>
    <recommendedName>
        <fullName evidence="3">Nuclear rim protein 1</fullName>
    </recommendedName>
</protein>
<proteinExistence type="inferred from homology"/>
<evidence type="ECO:0000256" key="6">
    <source>
        <dbReference type="ARBA" id="ARBA00023136"/>
    </source>
</evidence>
<keyword evidence="4 8" id="KW-0812">Transmembrane</keyword>
<dbReference type="EMBL" id="HE576753">
    <property type="protein sequence ID" value="CCC68665.1"/>
    <property type="molecule type" value="Genomic_DNA"/>
</dbReference>
<dbReference type="RefSeq" id="XP_003675036.1">
    <property type="nucleotide sequence ID" value="XM_003674988.1"/>
</dbReference>
<evidence type="ECO:0000256" key="4">
    <source>
        <dbReference type="ARBA" id="ARBA00022692"/>
    </source>
</evidence>
<dbReference type="GeneID" id="96902222"/>
<feature type="transmembrane region" description="Helical" evidence="8">
    <location>
        <begin position="284"/>
        <end position="302"/>
    </location>
</feature>
<keyword evidence="5 8" id="KW-1133">Transmembrane helix</keyword>
<comment type="function">
    <text evidence="7">Member of a perinuclear network that controls recombination at multiple loci to maintain genome stability. Required for rDNA repeat stability.</text>
</comment>
<dbReference type="Pfam" id="PF10332">
    <property type="entry name" value="DUF2418"/>
    <property type="match status" value="1"/>
</dbReference>
<evidence type="ECO:0000313" key="9">
    <source>
        <dbReference type="EMBL" id="CCC68665.1"/>
    </source>
</evidence>
<accession>G0V9P8</accession>
<keyword evidence="10" id="KW-1185">Reference proteome</keyword>
<reference evidence="9 10" key="1">
    <citation type="journal article" date="2011" name="Proc. Natl. Acad. Sci. U.S.A.">
        <title>Evolutionary erosion of yeast sex chromosomes by mating-type switching accidents.</title>
        <authorList>
            <person name="Gordon J.L."/>
            <person name="Armisen D."/>
            <person name="Proux-Wera E."/>
            <person name="Oheigeartaigh S.S."/>
            <person name="Byrne K.P."/>
            <person name="Wolfe K.H."/>
        </authorList>
    </citation>
    <scope>NUCLEOTIDE SEQUENCE [LARGE SCALE GENOMIC DNA]</scope>
    <source>
        <strain evidence="10">ATCC 76901 / BCRC 22586 / CBS 4309 / NBRC 1992 / NRRL Y-12630</strain>
    </source>
</reference>
<dbReference type="eggNOG" id="ENOG502S7S0">
    <property type="taxonomic scope" value="Eukaryota"/>
</dbReference>
<reference key="2">
    <citation type="submission" date="2011-08" db="EMBL/GenBank/DDBJ databases">
        <title>Genome sequence of Naumovozyma castellii.</title>
        <authorList>
            <person name="Gordon J.L."/>
            <person name="Armisen D."/>
            <person name="Proux-Wera E."/>
            <person name="OhEigeartaigh S.S."/>
            <person name="Byrne K.P."/>
            <person name="Wolfe K.H."/>
        </authorList>
    </citation>
    <scope>NUCLEOTIDE SEQUENCE</scope>
    <source>
        <strain>Type strain:CBS 4309</strain>
    </source>
</reference>
<gene>
    <name evidence="9" type="primary">NCAS0B05810</name>
    <name evidence="9" type="ordered locus">NCAS_0B05810</name>
</gene>
<evidence type="ECO:0000256" key="3">
    <source>
        <dbReference type="ARBA" id="ARBA00018310"/>
    </source>
</evidence>
<evidence type="ECO:0000256" key="2">
    <source>
        <dbReference type="ARBA" id="ARBA00007900"/>
    </source>
</evidence>
<dbReference type="OMA" id="TRSHIFQ"/>
<dbReference type="Proteomes" id="UP000001640">
    <property type="component" value="Chromosome 2"/>
</dbReference>
<comment type="similarity">
    <text evidence="2">Belongs to the NUR1 family.</text>
</comment>
<dbReference type="STRING" id="1064592.G0V9P8"/>
<organism evidence="9 10">
    <name type="scientific">Naumovozyma castellii</name>
    <name type="common">Yeast</name>
    <name type="synonym">Saccharomyces castellii</name>
    <dbReference type="NCBI Taxonomy" id="27288"/>
    <lineage>
        <taxon>Eukaryota</taxon>
        <taxon>Fungi</taxon>
        <taxon>Dikarya</taxon>
        <taxon>Ascomycota</taxon>
        <taxon>Saccharomycotina</taxon>
        <taxon>Saccharomycetes</taxon>
        <taxon>Saccharomycetales</taxon>
        <taxon>Saccharomycetaceae</taxon>
        <taxon>Naumovozyma</taxon>
    </lineage>
</organism>
<dbReference type="GO" id="GO:0043007">
    <property type="term" value="P:maintenance of rDNA"/>
    <property type="evidence" value="ECO:0007669"/>
    <property type="project" value="EnsemblFungi"/>
</dbReference>
<dbReference type="InParanoid" id="G0V9P8"/>
<comment type="subcellular location">
    <subcellularLocation>
        <location evidence="1">Nucleus membrane</location>
        <topology evidence="1">Multi-pass membrane protein</topology>
    </subcellularLocation>
</comment>
<dbReference type="PANTHER" id="PTHR28293:SF1">
    <property type="entry name" value="NUCLEAR RIM PROTEIN 1"/>
    <property type="match status" value="1"/>
</dbReference>
<evidence type="ECO:0000256" key="5">
    <source>
        <dbReference type="ARBA" id="ARBA00022989"/>
    </source>
</evidence>